<dbReference type="Proteomes" id="UP000800041">
    <property type="component" value="Unassembled WGS sequence"/>
</dbReference>
<evidence type="ECO:0000256" key="1">
    <source>
        <dbReference type="ARBA" id="ARBA00022593"/>
    </source>
</evidence>
<evidence type="ECO:0000313" key="6">
    <source>
        <dbReference type="Proteomes" id="UP000800041"/>
    </source>
</evidence>
<evidence type="ECO:0000256" key="2">
    <source>
        <dbReference type="ARBA" id="ARBA00023136"/>
    </source>
</evidence>
<dbReference type="GO" id="GO:0016559">
    <property type="term" value="P:peroxisome fission"/>
    <property type="evidence" value="ECO:0007669"/>
    <property type="project" value="InterPro"/>
</dbReference>
<accession>A0A6G1GVJ9</accession>
<dbReference type="PANTHER" id="PTHR12652">
    <property type="entry name" value="PEROXISOMAL BIOGENESIS FACTOR 11"/>
    <property type="match status" value="1"/>
</dbReference>
<keyword evidence="1" id="KW-0962">Peroxisome biogenesis</keyword>
<evidence type="ECO:0000313" key="5">
    <source>
        <dbReference type="EMBL" id="KAF1984827.1"/>
    </source>
</evidence>
<organism evidence="5 6">
    <name type="scientific">Aulographum hederae CBS 113979</name>
    <dbReference type="NCBI Taxonomy" id="1176131"/>
    <lineage>
        <taxon>Eukaryota</taxon>
        <taxon>Fungi</taxon>
        <taxon>Dikarya</taxon>
        <taxon>Ascomycota</taxon>
        <taxon>Pezizomycotina</taxon>
        <taxon>Dothideomycetes</taxon>
        <taxon>Pleosporomycetidae</taxon>
        <taxon>Aulographales</taxon>
        <taxon>Aulographaceae</taxon>
    </lineage>
</organism>
<dbReference type="GO" id="GO:0005778">
    <property type="term" value="C:peroxisomal membrane"/>
    <property type="evidence" value="ECO:0007669"/>
    <property type="project" value="UniProtKB-SubCell"/>
</dbReference>
<protein>
    <submittedName>
        <fullName evidence="5">Peroxisomal membrane protein-like protein</fullName>
    </submittedName>
</protein>
<keyword evidence="6" id="KW-1185">Reference proteome</keyword>
<evidence type="ECO:0000256" key="4">
    <source>
        <dbReference type="ARBA" id="ARBA00046271"/>
    </source>
</evidence>
<keyword evidence="3" id="KW-0576">Peroxisome</keyword>
<comment type="subcellular location">
    <subcellularLocation>
        <location evidence="4">Peroxisome membrane</location>
    </subcellularLocation>
</comment>
<proteinExistence type="predicted"/>
<dbReference type="Pfam" id="PF05648">
    <property type="entry name" value="PEX11"/>
    <property type="match status" value="1"/>
</dbReference>
<dbReference type="AlphaFoldDB" id="A0A6G1GVJ9"/>
<dbReference type="PANTHER" id="PTHR12652:SF50">
    <property type="entry name" value="PEROXIN 11"/>
    <property type="match status" value="1"/>
</dbReference>
<dbReference type="EMBL" id="ML977165">
    <property type="protein sequence ID" value="KAF1984827.1"/>
    <property type="molecule type" value="Genomic_DNA"/>
</dbReference>
<gene>
    <name evidence="5" type="ORF">K402DRAFT_447362</name>
</gene>
<sequence>MVADALVYHPTVAHYLKFVGTTVGRDKVLRTLQYFARFYAWYLYRTNASEATIKPWSAMKSQFGKTRKIMRMGKFLEHFKAAAVAFDAKNMDPVVKYLTIGRQLGYAGYLSLDFVNALDAAGIRPTPNSKKIGLDAYRFWMYGLIFSVMNSLYSLMKIRQQFAAMDRTDGEKAVESKKLASEQKSKTIQLIQDLLDLCSPTAALGYTNFDDGFCGIAGTISSLIGVRSQWKKTA</sequence>
<name>A0A6G1GVJ9_9PEZI</name>
<keyword evidence="2" id="KW-0472">Membrane</keyword>
<evidence type="ECO:0000256" key="3">
    <source>
        <dbReference type="ARBA" id="ARBA00023140"/>
    </source>
</evidence>
<dbReference type="OrthoDB" id="411017at2759"/>
<reference evidence="5" key="1">
    <citation type="journal article" date="2020" name="Stud. Mycol.">
        <title>101 Dothideomycetes genomes: a test case for predicting lifestyles and emergence of pathogens.</title>
        <authorList>
            <person name="Haridas S."/>
            <person name="Albert R."/>
            <person name="Binder M."/>
            <person name="Bloem J."/>
            <person name="Labutti K."/>
            <person name="Salamov A."/>
            <person name="Andreopoulos B."/>
            <person name="Baker S."/>
            <person name="Barry K."/>
            <person name="Bills G."/>
            <person name="Bluhm B."/>
            <person name="Cannon C."/>
            <person name="Castanera R."/>
            <person name="Culley D."/>
            <person name="Daum C."/>
            <person name="Ezra D."/>
            <person name="Gonzalez J."/>
            <person name="Henrissat B."/>
            <person name="Kuo A."/>
            <person name="Liang C."/>
            <person name="Lipzen A."/>
            <person name="Lutzoni F."/>
            <person name="Magnuson J."/>
            <person name="Mondo S."/>
            <person name="Nolan M."/>
            <person name="Ohm R."/>
            <person name="Pangilinan J."/>
            <person name="Park H.-J."/>
            <person name="Ramirez L."/>
            <person name="Alfaro M."/>
            <person name="Sun H."/>
            <person name="Tritt A."/>
            <person name="Yoshinaga Y."/>
            <person name="Zwiers L.-H."/>
            <person name="Turgeon B."/>
            <person name="Goodwin S."/>
            <person name="Spatafora J."/>
            <person name="Crous P."/>
            <person name="Grigoriev I."/>
        </authorList>
    </citation>
    <scope>NUCLEOTIDE SEQUENCE</scope>
    <source>
        <strain evidence="5">CBS 113979</strain>
    </source>
</reference>
<dbReference type="InterPro" id="IPR008733">
    <property type="entry name" value="PEX11"/>
</dbReference>